<gene>
    <name evidence="2" type="ORF">BDV27DRAFT_120216</name>
</gene>
<proteinExistence type="predicted"/>
<name>A0A5N7AM74_9EURO</name>
<reference evidence="2 3" key="1">
    <citation type="submission" date="2019-04" db="EMBL/GenBank/DDBJ databases">
        <title>Friends and foes A comparative genomics studyof 23 Aspergillus species from section Flavi.</title>
        <authorList>
            <consortium name="DOE Joint Genome Institute"/>
            <person name="Kjaerbolling I."/>
            <person name="Vesth T."/>
            <person name="Frisvad J.C."/>
            <person name="Nybo J.L."/>
            <person name="Theobald S."/>
            <person name="Kildgaard S."/>
            <person name="Isbrandt T."/>
            <person name="Kuo A."/>
            <person name="Sato A."/>
            <person name="Lyhne E.K."/>
            <person name="Kogle M.E."/>
            <person name="Wiebenga A."/>
            <person name="Kun R.S."/>
            <person name="Lubbers R.J."/>
            <person name="Makela M.R."/>
            <person name="Barry K."/>
            <person name="Chovatia M."/>
            <person name="Clum A."/>
            <person name="Daum C."/>
            <person name="Haridas S."/>
            <person name="He G."/>
            <person name="LaButti K."/>
            <person name="Lipzen A."/>
            <person name="Mondo S."/>
            <person name="Riley R."/>
            <person name="Salamov A."/>
            <person name="Simmons B.A."/>
            <person name="Magnuson J.K."/>
            <person name="Henrissat B."/>
            <person name="Mortensen U.H."/>
            <person name="Larsen T.O."/>
            <person name="Devries R.P."/>
            <person name="Grigoriev I.V."/>
            <person name="Machida M."/>
            <person name="Baker S.E."/>
            <person name="Andersen M.R."/>
        </authorList>
    </citation>
    <scope>NUCLEOTIDE SEQUENCE [LARGE SCALE GENOMIC DNA]</scope>
    <source>
        <strain evidence="2 3">CBS 763.97</strain>
    </source>
</reference>
<evidence type="ECO:0000259" key="1">
    <source>
        <dbReference type="Pfam" id="PF21269"/>
    </source>
</evidence>
<dbReference type="EMBL" id="ML737570">
    <property type="protein sequence ID" value="KAE8369800.1"/>
    <property type="molecule type" value="Genomic_DNA"/>
</dbReference>
<sequence length="671" mass="75646">MFSNSKVNFPIPIGEKSSRDNSWCGPPSHIVYAGISELVTDGSDGKVTLAIRNATQLVDFFVYRLVVHGGHVLSFATSEFISHLRSYGKKNRTKIVAVAVPQTLVNKWPSLCSHLWKDLDAVPLVLECKDRIRQKNEPGELATFLGWERKELDEQADSMARKCLGSFGIGHVLHNHICADGMVEVDRGFRVHVGDQRDYEETVHPDTWNIVQGFAKDLMERKIKIAIFSMTCEGKPDVHTRHAFVRFSQKLGVDTKWYVPKPRPSILQIVRKMEDTMEGLTGPDEYLGTDDELRLLEFAYENARRYWLRENGPLRPRLEGGADVVIIDSAPLLTLALLAKQCDPERPVIFENRLHVQQQRLLEDSTSPQTRVWEFVKTRLKHVDILVSQLPRELTPSIMPDRNVGYIPVTVDQFDGFNKNIAANDITFYGREFNSLCRVLGSPTTSYPDEEYILHLSQLRPGDGTIPLLDAYANFCEGYIATKHGAASPPKLLICHHGPSKSPENSLTYDRLLAHINTNMQDLADRVCIVQVGPQDQMWNTLLTEARVLVQLSMVHGIPEVLLWALQKGKAVITTREARFFSFLYNMPNVFLVDSGDVNTVSPHLFHLFTDKDLYARAVSNAQQRLPDSLTTVGNAAAWMFLASKVSRLGTFEPNGEDIDRLALQEAGPYT</sequence>
<dbReference type="PANTHER" id="PTHR47779:SF2">
    <property type="entry name" value="SHOCK TREHALOSE SYNTHASE, PUTATIVE (AFU_ORTHOLOGUE AFUA_5G14780)-RELATED"/>
    <property type="match status" value="1"/>
</dbReference>
<organism evidence="2 3">
    <name type="scientific">Aspergillus caelatus</name>
    <dbReference type="NCBI Taxonomy" id="61420"/>
    <lineage>
        <taxon>Eukaryota</taxon>
        <taxon>Fungi</taxon>
        <taxon>Dikarya</taxon>
        <taxon>Ascomycota</taxon>
        <taxon>Pezizomycotina</taxon>
        <taxon>Eurotiomycetes</taxon>
        <taxon>Eurotiomycetidae</taxon>
        <taxon>Eurotiales</taxon>
        <taxon>Aspergillaceae</taxon>
        <taxon>Aspergillus</taxon>
        <taxon>Aspergillus subgen. Circumdati</taxon>
    </lineage>
</organism>
<feature type="domain" description="Trehalose synthase N-terminal" evidence="1">
    <location>
        <begin position="241"/>
        <end position="391"/>
    </location>
</feature>
<protein>
    <recommendedName>
        <fullName evidence="1">Trehalose synthase N-terminal domain-containing protein</fullName>
    </recommendedName>
</protein>
<dbReference type="PANTHER" id="PTHR47779">
    <property type="entry name" value="SYNTHASE (CCG-9), PUTATIVE (AFU_ORTHOLOGUE AFUA_3G12100)-RELATED"/>
    <property type="match status" value="1"/>
</dbReference>
<dbReference type="Pfam" id="PF21269">
    <property type="entry name" value="TreT_GT1"/>
    <property type="match status" value="1"/>
</dbReference>
<dbReference type="InterPro" id="IPR052078">
    <property type="entry name" value="Trehalose_Metab_GTase"/>
</dbReference>
<dbReference type="AlphaFoldDB" id="A0A5N7AM74"/>
<evidence type="ECO:0000313" key="3">
    <source>
        <dbReference type="Proteomes" id="UP000326268"/>
    </source>
</evidence>
<dbReference type="SUPFAM" id="SSF53756">
    <property type="entry name" value="UDP-Glycosyltransferase/glycogen phosphorylase"/>
    <property type="match status" value="1"/>
</dbReference>
<dbReference type="Gene3D" id="3.40.50.2000">
    <property type="entry name" value="Glycogen Phosphorylase B"/>
    <property type="match status" value="2"/>
</dbReference>
<dbReference type="RefSeq" id="XP_031932881.1">
    <property type="nucleotide sequence ID" value="XM_032065051.1"/>
</dbReference>
<dbReference type="OrthoDB" id="937291at2759"/>
<keyword evidence="3" id="KW-1185">Reference proteome</keyword>
<dbReference type="GeneID" id="43649497"/>
<dbReference type="InterPro" id="IPR049438">
    <property type="entry name" value="TreT_GT1"/>
</dbReference>
<accession>A0A5N7AM74</accession>
<dbReference type="Proteomes" id="UP000326268">
    <property type="component" value="Unassembled WGS sequence"/>
</dbReference>
<evidence type="ECO:0000313" key="2">
    <source>
        <dbReference type="EMBL" id="KAE8369800.1"/>
    </source>
</evidence>